<gene>
    <name evidence="2" type="ORF">H0921_01185</name>
</gene>
<dbReference type="RefSeq" id="WP_194536193.1">
    <property type="nucleotide sequence ID" value="NZ_JACEFB010000001.1"/>
</dbReference>
<evidence type="ECO:0000256" key="1">
    <source>
        <dbReference type="SAM" id="MobiDB-lite"/>
    </source>
</evidence>
<dbReference type="PANTHER" id="PTHR43737:SF1">
    <property type="entry name" value="DUF1501 DOMAIN-CONTAINING PROTEIN"/>
    <property type="match status" value="1"/>
</dbReference>
<keyword evidence="3" id="KW-1185">Reference proteome</keyword>
<dbReference type="InterPro" id="IPR010869">
    <property type="entry name" value="DUF1501"/>
</dbReference>
<dbReference type="Pfam" id="PF07394">
    <property type="entry name" value="DUF1501"/>
    <property type="match status" value="1"/>
</dbReference>
<organism evidence="2 3">
    <name type="scientific">Thermogemmata fonticola</name>
    <dbReference type="NCBI Taxonomy" id="2755323"/>
    <lineage>
        <taxon>Bacteria</taxon>
        <taxon>Pseudomonadati</taxon>
        <taxon>Planctomycetota</taxon>
        <taxon>Planctomycetia</taxon>
        <taxon>Gemmatales</taxon>
        <taxon>Gemmataceae</taxon>
        <taxon>Thermogemmata</taxon>
    </lineage>
</organism>
<dbReference type="Proteomes" id="UP000542342">
    <property type="component" value="Unassembled WGS sequence"/>
</dbReference>
<name>A0A7V8VB37_9BACT</name>
<feature type="region of interest" description="Disordered" evidence="1">
    <location>
        <begin position="40"/>
        <end position="63"/>
    </location>
</feature>
<accession>A0A7V8VB37</accession>
<evidence type="ECO:0000313" key="3">
    <source>
        <dbReference type="Proteomes" id="UP000542342"/>
    </source>
</evidence>
<proteinExistence type="predicted"/>
<dbReference type="InterPro" id="IPR017850">
    <property type="entry name" value="Alkaline_phosphatase_core_sf"/>
</dbReference>
<protein>
    <submittedName>
        <fullName evidence="2">DUF1501 domain-containing protein</fullName>
    </submittedName>
</protein>
<dbReference type="EMBL" id="JACEFB010000001">
    <property type="protein sequence ID" value="MBA2224771.1"/>
    <property type="molecule type" value="Genomic_DNA"/>
</dbReference>
<sequence length="493" mass="54558">MDQRSERKGLWSRRQWLQYAAHGFGWTALLHLLAEDGRLSAGSPTASGATQEPKAPPFAPKPTHFPASARAVIFLYMDGGPSQVDTFDPKPLLEKYHGRPFPGPVRPTQFNNVGMTLASPWKFRRYGDSGIAVSDLFPHVGRCVDDLCIIRSMTSKFSEHTNANYFLHTGHGQLGRPSMGAWAVYGLGTMSRDLPGFVVLSSGMIPPGGIDNFGNGFLPAAYQGTVFAPGPKPIADLHAPHSRPEKQQTRKRELLEILDRCTSERWAHPDPLDAAIANYELAFRMQTAVPKLLDLSRETVLTQRLYGLDEPRTALFGRQCLLARRLIEQGVRFVELLCPNVGHDRWDQHSNLKKGHEDNAAAVDKPIAGLLRDLKQRGLLDSTLVLWGGEFGRTPMAQGQDGRDHNPYGFSIWLAGGGVRGGITYGATDEFGYHAVENKVDVHDLHATILHLLGLDHTRLTFRFGGRDMRLTDVFGNVITDILCHPNPKNSKP</sequence>
<dbReference type="PANTHER" id="PTHR43737">
    <property type="entry name" value="BLL7424 PROTEIN"/>
    <property type="match status" value="1"/>
</dbReference>
<comment type="caution">
    <text evidence="2">The sequence shown here is derived from an EMBL/GenBank/DDBJ whole genome shotgun (WGS) entry which is preliminary data.</text>
</comment>
<reference evidence="2 3" key="1">
    <citation type="submission" date="2020-07" db="EMBL/GenBank/DDBJ databases">
        <title>Thermogemmata thermophila gen. nov., sp. nov., a novel moderate thermophilic planctomycete from a Kamchatka hot spring.</title>
        <authorList>
            <person name="Elcheninov A.G."/>
            <person name="Podosokorskaya O.A."/>
            <person name="Kovaleva O.L."/>
            <person name="Novikov A."/>
            <person name="Bonch-Osmolovskaya E.A."/>
            <person name="Toshchakov S.V."/>
            <person name="Kublanov I.V."/>
        </authorList>
    </citation>
    <scope>NUCLEOTIDE SEQUENCE [LARGE SCALE GENOMIC DNA]</scope>
    <source>
        <strain evidence="2 3">2918</strain>
    </source>
</reference>
<dbReference type="AlphaFoldDB" id="A0A7V8VB37"/>
<dbReference type="SUPFAM" id="SSF53649">
    <property type="entry name" value="Alkaline phosphatase-like"/>
    <property type="match status" value="1"/>
</dbReference>
<evidence type="ECO:0000313" key="2">
    <source>
        <dbReference type="EMBL" id="MBA2224771.1"/>
    </source>
</evidence>